<evidence type="ECO:0000259" key="2">
    <source>
        <dbReference type="Pfam" id="PF20441"/>
    </source>
</evidence>
<dbReference type="Gene3D" id="3.40.50.300">
    <property type="entry name" value="P-loop containing nucleotide triphosphate hydrolases"/>
    <property type="match status" value="1"/>
</dbReference>
<dbReference type="InterPro" id="IPR005021">
    <property type="entry name" value="Terminase_largesu-like"/>
</dbReference>
<feature type="domain" description="Terminase large subunit-like endonuclease" evidence="2">
    <location>
        <begin position="236"/>
        <end position="365"/>
    </location>
</feature>
<feature type="domain" description="Terminase large subunit-like ATPase" evidence="1">
    <location>
        <begin position="60"/>
        <end position="220"/>
    </location>
</feature>
<gene>
    <name evidence="3" type="ORF">WMO26_12175</name>
</gene>
<dbReference type="InterPro" id="IPR027417">
    <property type="entry name" value="P-loop_NTPase"/>
</dbReference>
<keyword evidence="3" id="KW-0378">Hydrolase</keyword>
<dbReference type="Pfam" id="PF20441">
    <property type="entry name" value="TerL_nuclease"/>
    <property type="match status" value="1"/>
</dbReference>
<keyword evidence="4" id="KW-1185">Reference proteome</keyword>
<dbReference type="InterPro" id="IPR046462">
    <property type="entry name" value="TerL_nuclease"/>
</dbReference>
<reference evidence="3 4" key="1">
    <citation type="submission" date="2024-03" db="EMBL/GenBank/DDBJ databases">
        <title>Human intestinal bacterial collection.</title>
        <authorList>
            <person name="Pauvert C."/>
            <person name="Hitch T.C.A."/>
            <person name="Clavel T."/>
        </authorList>
    </citation>
    <scope>NUCLEOTIDE SEQUENCE [LARGE SCALE GENOMIC DNA]</scope>
    <source>
        <strain evidence="3 4">CLA-JM-H44</strain>
    </source>
</reference>
<dbReference type="Proteomes" id="UP001489509">
    <property type="component" value="Unassembled WGS sequence"/>
</dbReference>
<comment type="caution">
    <text evidence="3">The sequence shown here is derived from an EMBL/GenBank/DDBJ whole genome shotgun (WGS) entry which is preliminary data.</text>
</comment>
<organism evidence="3 4">
    <name type="scientific">Solibaculum intestinale</name>
    <dbReference type="NCBI Taxonomy" id="3133165"/>
    <lineage>
        <taxon>Bacteria</taxon>
        <taxon>Bacillati</taxon>
        <taxon>Bacillota</taxon>
        <taxon>Clostridia</taxon>
        <taxon>Eubacteriales</taxon>
        <taxon>Oscillospiraceae</taxon>
        <taxon>Solibaculum</taxon>
    </lineage>
</organism>
<sequence length="535" mass="61506">MRSGKTEVCKEQVLLCEYVEKCFSAEPLRVDEEQLKKYLDLQKYFPFQLFEWERFCFALHNCVYKENGQLRWPDLFILVGRGAGKNGYLSFEDFCLLTPINGVRNYHIDICANSEDQAKTSFNDIYEVLEEHKTKLKNHFRWNKEEIRNLKTGSILKFRTSNFKTKDGGRPGKVDFDEYHQYENYKSIEVFKTGLGKKAFPRTTVTTTNGNVRDGPLDHLIARSEQILKGEIPDNGLLPFICRLDDKEEVHRKSAWAKANPSLPYNPTLMEEMEREYIDYLQDNIGNASFMTKRMNIPQGDKDAEVTSWENILATNRQVPDLEGYTCVFGIDYAKTTDFVSAGLLFDVEDIHYWLSHTWVCRACNDLSRIKFPLEDAAARGLLTFVEDVEINPDIPAAWIMEQSQKYNIIAGAMDSYRYTLLSKSLRAAGFDADRKGRNNIKLVRPSDEMLIAPTITHLFQLHKIVWGDNPLMRWFTNNSKMVMSPAGNITYGKIEPKSRKTDGFKAYVAAETISDKLIGYGAPISGIDLGVWTY</sequence>
<dbReference type="GO" id="GO:0004519">
    <property type="term" value="F:endonuclease activity"/>
    <property type="evidence" value="ECO:0007669"/>
    <property type="project" value="UniProtKB-KW"/>
</dbReference>
<evidence type="ECO:0000313" key="3">
    <source>
        <dbReference type="EMBL" id="MEQ2441586.1"/>
    </source>
</evidence>
<keyword evidence="3" id="KW-0255">Endonuclease</keyword>
<dbReference type="Pfam" id="PF03354">
    <property type="entry name" value="TerL_ATPase"/>
    <property type="match status" value="1"/>
</dbReference>
<accession>A0ABV1E2R2</accession>
<dbReference type="PANTHER" id="PTHR41287:SF1">
    <property type="entry name" value="PROTEIN YMFN"/>
    <property type="match status" value="1"/>
</dbReference>
<dbReference type="EMBL" id="JBBMFD010000030">
    <property type="protein sequence ID" value="MEQ2441586.1"/>
    <property type="molecule type" value="Genomic_DNA"/>
</dbReference>
<name>A0ABV1E2R2_9FIRM</name>
<dbReference type="PANTHER" id="PTHR41287">
    <property type="match status" value="1"/>
</dbReference>
<dbReference type="InterPro" id="IPR046461">
    <property type="entry name" value="TerL_ATPase"/>
</dbReference>
<evidence type="ECO:0000259" key="1">
    <source>
        <dbReference type="Pfam" id="PF03354"/>
    </source>
</evidence>
<proteinExistence type="predicted"/>
<evidence type="ECO:0000313" key="4">
    <source>
        <dbReference type="Proteomes" id="UP001489509"/>
    </source>
</evidence>
<keyword evidence="3" id="KW-0540">Nuclease</keyword>
<protein>
    <submittedName>
        <fullName evidence="3">Terminase TerL endonuclease subunit</fullName>
    </submittedName>
</protein>